<dbReference type="PANTHER" id="PTHR10201:SF321">
    <property type="entry name" value="METALLOENDOPROTEINASE 4-MMP"/>
    <property type="match status" value="1"/>
</dbReference>
<evidence type="ECO:0000313" key="14">
    <source>
        <dbReference type="Proteomes" id="UP001642360"/>
    </source>
</evidence>
<dbReference type="FunFam" id="3.40.390.10:FF:000018">
    <property type="entry name" value="Metalloendoproteinase 1"/>
    <property type="match status" value="1"/>
</dbReference>
<reference evidence="13 14" key="1">
    <citation type="submission" date="2024-02" db="EMBL/GenBank/DDBJ databases">
        <authorList>
            <person name="Vignale AGUSTIN F."/>
            <person name="Sosa J E."/>
            <person name="Modenutti C."/>
        </authorList>
    </citation>
    <scope>NUCLEOTIDE SEQUENCE [LARGE SCALE GENOMIC DNA]</scope>
</reference>
<feature type="domain" description="Peptidase metallopeptidase" evidence="12">
    <location>
        <begin position="161"/>
        <end position="328"/>
    </location>
</feature>
<dbReference type="AlphaFoldDB" id="A0ABC8SR93"/>
<keyword evidence="6 11" id="KW-0862">Zinc</keyword>
<dbReference type="SUPFAM" id="SSF47090">
    <property type="entry name" value="PGBD-like"/>
    <property type="match status" value="1"/>
</dbReference>
<dbReference type="Pfam" id="PF01471">
    <property type="entry name" value="PG_binding_1"/>
    <property type="match status" value="1"/>
</dbReference>
<evidence type="ECO:0000256" key="10">
    <source>
        <dbReference type="PIRSR" id="PIRSR621190-1"/>
    </source>
</evidence>
<keyword evidence="14" id="KW-1185">Reference proteome</keyword>
<feature type="binding site" evidence="11">
    <location>
        <position position="237"/>
    </location>
    <ligand>
        <name>Ca(2+)</name>
        <dbReference type="ChEBI" id="CHEBI:29108"/>
        <label>3</label>
    </ligand>
</feature>
<dbReference type="InterPro" id="IPR021190">
    <property type="entry name" value="Pept_M10A"/>
</dbReference>
<evidence type="ECO:0000256" key="9">
    <source>
        <dbReference type="ARBA" id="ARBA00023180"/>
    </source>
</evidence>
<dbReference type="GO" id="GO:0006508">
    <property type="term" value="P:proteolysis"/>
    <property type="evidence" value="ECO:0007669"/>
    <property type="project" value="UniProtKB-KW"/>
</dbReference>
<evidence type="ECO:0000256" key="2">
    <source>
        <dbReference type="ARBA" id="ARBA00022670"/>
    </source>
</evidence>
<dbReference type="PANTHER" id="PTHR10201">
    <property type="entry name" value="MATRIX METALLOPROTEINASE"/>
    <property type="match status" value="1"/>
</dbReference>
<organism evidence="13 14">
    <name type="scientific">Ilex paraguariensis</name>
    <name type="common">yerba mate</name>
    <dbReference type="NCBI Taxonomy" id="185542"/>
    <lineage>
        <taxon>Eukaryota</taxon>
        <taxon>Viridiplantae</taxon>
        <taxon>Streptophyta</taxon>
        <taxon>Embryophyta</taxon>
        <taxon>Tracheophyta</taxon>
        <taxon>Spermatophyta</taxon>
        <taxon>Magnoliopsida</taxon>
        <taxon>eudicotyledons</taxon>
        <taxon>Gunneridae</taxon>
        <taxon>Pentapetalae</taxon>
        <taxon>asterids</taxon>
        <taxon>campanulids</taxon>
        <taxon>Aquifoliales</taxon>
        <taxon>Aquifoliaceae</taxon>
        <taxon>Ilex</taxon>
    </lineage>
</organism>
<dbReference type="InterPro" id="IPR036365">
    <property type="entry name" value="PGBD-like_sf"/>
</dbReference>
<evidence type="ECO:0000256" key="8">
    <source>
        <dbReference type="ARBA" id="ARBA00023145"/>
    </source>
</evidence>
<keyword evidence="2" id="KW-0645">Protease</keyword>
<feature type="active site" evidence="10">
    <location>
        <position position="284"/>
    </location>
</feature>
<keyword evidence="11" id="KW-0106">Calcium</keyword>
<dbReference type="InterPro" id="IPR002477">
    <property type="entry name" value="Peptidoglycan-bd-like"/>
</dbReference>
<keyword evidence="7" id="KW-0482">Metalloprotease</keyword>
<feature type="binding site" evidence="11">
    <location>
        <position position="255"/>
    </location>
    <ligand>
        <name>Zn(2+)</name>
        <dbReference type="ChEBI" id="CHEBI:29105"/>
        <label>1</label>
    </ligand>
</feature>
<keyword evidence="9" id="KW-0325">Glycoprotein</keyword>
<dbReference type="CDD" id="cd04278">
    <property type="entry name" value="ZnMc_MMP"/>
    <property type="match status" value="1"/>
</dbReference>
<evidence type="ECO:0000313" key="13">
    <source>
        <dbReference type="EMBL" id="CAK9157167.1"/>
    </source>
</evidence>
<feature type="binding site" evidence="11">
    <location>
        <position position="283"/>
    </location>
    <ligand>
        <name>Zn(2+)</name>
        <dbReference type="ChEBI" id="CHEBI:29105"/>
        <label>2</label>
        <note>catalytic</note>
    </ligand>
</feature>
<evidence type="ECO:0000256" key="6">
    <source>
        <dbReference type="ARBA" id="ARBA00022833"/>
    </source>
</evidence>
<keyword evidence="4" id="KW-0732">Signal</keyword>
<sequence>MAHGLARYLNGSLNLDLAHGRVIWTLSVNGPGVEPTQPCPSAGIRPTYTAPQATGKAVNNATWHEFRRFLDVGRGSQVSGMAELKKYLHRFGYLSLQDSNFTDIFDARFEHAINRYQAKLGLSVTGKLDSDTVSQIMSPRCGVPDTRPSLHATRHYEYFTGHPRWTRNVPINLTYAFSPENLIRSLSLSDIREVFKRSFSRWALVIPVSFSETDDYEFADIRIGFYSGDHGDGEPFDGVLGVLAHAFSPETGRFHLDAAEIWAVDFQSEKSNVAVDLESVATHEIGHVLGLAHSSVKEAIMYPSLKPREKKMDLKVDDIRGIQALYGSNPNFNFEALSESYTSSNDGVDHTRFRSRAWSTLMMILTLWLY</sequence>
<accession>A0ABC8SR93</accession>
<evidence type="ECO:0000256" key="4">
    <source>
        <dbReference type="ARBA" id="ARBA00022729"/>
    </source>
</evidence>
<feature type="binding site" evidence="11">
    <location>
        <position position="257"/>
    </location>
    <ligand>
        <name>Ca(2+)</name>
        <dbReference type="ChEBI" id="CHEBI:29108"/>
        <label>3</label>
    </ligand>
</feature>
<evidence type="ECO:0000256" key="1">
    <source>
        <dbReference type="ARBA" id="ARBA00009614"/>
    </source>
</evidence>
<keyword evidence="8" id="KW-0865">Zymogen</keyword>
<evidence type="ECO:0000256" key="11">
    <source>
        <dbReference type="PIRSR" id="PIRSR621190-2"/>
    </source>
</evidence>
<proteinExistence type="inferred from homology"/>
<gene>
    <name evidence="13" type="ORF">ILEXP_LOCUS25721</name>
</gene>
<protein>
    <recommendedName>
        <fullName evidence="12">Peptidase metallopeptidase domain-containing protein</fullName>
    </recommendedName>
</protein>
<name>A0ABC8SR93_9AQUA</name>
<dbReference type="PRINTS" id="PR00138">
    <property type="entry name" value="MATRIXIN"/>
</dbReference>
<feature type="binding site" evidence="11">
    <location>
        <position position="232"/>
    </location>
    <ligand>
        <name>Zn(2+)</name>
        <dbReference type="ChEBI" id="CHEBI:29105"/>
        <label>1</label>
    </ligand>
</feature>
<feature type="binding site" description="in inhibited form" evidence="11">
    <location>
        <position position="141"/>
    </location>
    <ligand>
        <name>Zn(2+)</name>
        <dbReference type="ChEBI" id="CHEBI:29105"/>
        <label>2</label>
        <note>catalytic</note>
    </ligand>
</feature>
<comment type="caution">
    <text evidence="13">The sequence shown here is derived from an EMBL/GenBank/DDBJ whole genome shotgun (WGS) entry which is preliminary data.</text>
</comment>
<dbReference type="GO" id="GO:0046872">
    <property type="term" value="F:metal ion binding"/>
    <property type="evidence" value="ECO:0007669"/>
    <property type="project" value="UniProtKB-KW"/>
</dbReference>
<evidence type="ECO:0000259" key="12">
    <source>
        <dbReference type="SMART" id="SM00235"/>
    </source>
</evidence>
<comment type="cofactor">
    <cofactor evidence="11">
        <name>Ca(2+)</name>
        <dbReference type="ChEBI" id="CHEBI:29108"/>
    </cofactor>
    <text evidence="11">Can bind about 5 Ca(2+) ions per subunit.</text>
</comment>
<evidence type="ECO:0000256" key="3">
    <source>
        <dbReference type="ARBA" id="ARBA00022723"/>
    </source>
</evidence>
<dbReference type="InterPro" id="IPR006026">
    <property type="entry name" value="Peptidase_Metallo"/>
</dbReference>
<keyword evidence="5" id="KW-0378">Hydrolase</keyword>
<feature type="binding site" evidence="11">
    <location>
        <position position="260"/>
    </location>
    <ligand>
        <name>Ca(2+)</name>
        <dbReference type="ChEBI" id="CHEBI:29108"/>
        <label>1</label>
    </ligand>
</feature>
<feature type="binding site" evidence="11">
    <location>
        <position position="287"/>
    </location>
    <ligand>
        <name>Zn(2+)</name>
        <dbReference type="ChEBI" id="CHEBI:29105"/>
        <label>2</label>
        <note>catalytic</note>
    </ligand>
</feature>
<comment type="cofactor">
    <cofactor evidence="11">
        <name>Zn(2+)</name>
        <dbReference type="ChEBI" id="CHEBI:29105"/>
    </cofactor>
    <text evidence="11">Binds 2 Zn(2+) ions per subunit.</text>
</comment>
<dbReference type="GO" id="GO:0004222">
    <property type="term" value="F:metalloendopeptidase activity"/>
    <property type="evidence" value="ECO:0007669"/>
    <property type="project" value="UniProtKB-ARBA"/>
</dbReference>
<feature type="binding site" evidence="11">
    <location>
        <position position="230"/>
    </location>
    <ligand>
        <name>Zn(2+)</name>
        <dbReference type="ChEBI" id="CHEBI:29105"/>
        <label>1</label>
    </ligand>
</feature>
<feature type="binding site" evidence="11">
    <location>
        <position position="220"/>
    </location>
    <ligand>
        <name>Ca(2+)</name>
        <dbReference type="ChEBI" id="CHEBI:29108"/>
        <label>2</label>
    </ligand>
</feature>
<dbReference type="InterPro" id="IPR001818">
    <property type="entry name" value="Pept_M10_metallopeptidase"/>
</dbReference>
<feature type="binding site" evidence="11">
    <location>
        <position position="301"/>
    </location>
    <ligand>
        <name>Zn(2+)</name>
        <dbReference type="ChEBI" id="CHEBI:29105"/>
        <label>2</label>
        <note>catalytic</note>
    </ligand>
</feature>
<comment type="similarity">
    <text evidence="1">Belongs to the peptidase M10A family. Matrix metalloproteinases (MMPs) subfamily.</text>
</comment>
<feature type="binding site" evidence="11">
    <location>
        <position position="293"/>
    </location>
    <ligand>
        <name>Zn(2+)</name>
        <dbReference type="ChEBI" id="CHEBI:29105"/>
        <label>2</label>
        <note>catalytic</note>
    </ligand>
</feature>
<dbReference type="InterPro" id="IPR033739">
    <property type="entry name" value="M10A_MMP"/>
</dbReference>
<dbReference type="InterPro" id="IPR024079">
    <property type="entry name" value="MetalloPept_cat_dom_sf"/>
</dbReference>
<dbReference type="Proteomes" id="UP001642360">
    <property type="component" value="Unassembled WGS sequence"/>
</dbReference>
<dbReference type="Gene3D" id="3.40.390.10">
    <property type="entry name" value="Collagenase (Catalytic Domain)"/>
    <property type="match status" value="1"/>
</dbReference>
<feature type="binding site" evidence="11">
    <location>
        <position position="245"/>
    </location>
    <ligand>
        <name>Zn(2+)</name>
        <dbReference type="ChEBI" id="CHEBI:29105"/>
        <label>1</label>
    </ligand>
</feature>
<dbReference type="EMBL" id="CAUOFW020002957">
    <property type="protein sequence ID" value="CAK9157167.1"/>
    <property type="molecule type" value="Genomic_DNA"/>
</dbReference>
<feature type="binding site" evidence="11">
    <location>
        <position position="238"/>
    </location>
    <ligand>
        <name>Ca(2+)</name>
        <dbReference type="ChEBI" id="CHEBI:29108"/>
        <label>3</label>
    </ligand>
</feature>
<dbReference type="SUPFAM" id="SSF55486">
    <property type="entry name" value="Metalloproteases ('zincins'), catalytic domain"/>
    <property type="match status" value="1"/>
</dbReference>
<keyword evidence="3 11" id="KW-0479">Metal-binding</keyword>
<evidence type="ECO:0000256" key="5">
    <source>
        <dbReference type="ARBA" id="ARBA00022801"/>
    </source>
</evidence>
<evidence type="ECO:0000256" key="7">
    <source>
        <dbReference type="ARBA" id="ARBA00023049"/>
    </source>
</evidence>
<dbReference type="SMART" id="SM00235">
    <property type="entry name" value="ZnMc"/>
    <property type="match status" value="1"/>
</dbReference>
<feature type="binding site" evidence="11">
    <location>
        <position position="260"/>
    </location>
    <ligand>
        <name>Ca(2+)</name>
        <dbReference type="ChEBI" id="CHEBI:29108"/>
        <label>3</label>
    </ligand>
</feature>
<dbReference type="Pfam" id="PF00413">
    <property type="entry name" value="Peptidase_M10"/>
    <property type="match status" value="1"/>
</dbReference>